<evidence type="ECO:0000313" key="2">
    <source>
        <dbReference type="Proteomes" id="UP000184035"/>
    </source>
</evidence>
<reference evidence="1 2" key="1">
    <citation type="submission" date="2016-11" db="EMBL/GenBank/DDBJ databases">
        <authorList>
            <person name="Jaros S."/>
            <person name="Januszkiewicz K."/>
            <person name="Wedrychowicz H."/>
        </authorList>
    </citation>
    <scope>NUCLEOTIDE SEQUENCE [LARGE SCALE GENOMIC DNA]</scope>
    <source>
        <strain evidence="1 2">DSM 2631</strain>
    </source>
</reference>
<gene>
    <name evidence="1" type="ORF">SAMN05443638_101177</name>
</gene>
<dbReference type="STRING" id="1533.SAMN05443638_101177"/>
<sequence length="197" mass="23372">MNKEDIKIESKNDTDIIIDIDSIFNYVNLGNSVTLEQIPNLDLYMDQVITLFEDNLGYTRRNENDKLLTKTMINNYTKDKLLMNALKKKYTKNHILLMILIYFLKQSMSIGDIKILLNPIVNKIEEGKEIDLEKIYSLFLKRKKYNEEKIKKDIKERISDKKLNYEEKLVSVLEIVDMANGYKRISEKIIDDYFDKK</sequence>
<dbReference type="Pfam" id="PF08876">
    <property type="entry name" value="DUF1836"/>
    <property type="match status" value="1"/>
</dbReference>
<dbReference type="Proteomes" id="UP000184035">
    <property type="component" value="Unassembled WGS sequence"/>
</dbReference>
<name>A0A1M4STZ3_9CLOT</name>
<dbReference type="EMBL" id="FQVM01000001">
    <property type="protein sequence ID" value="SHE35724.1"/>
    <property type="molecule type" value="Genomic_DNA"/>
</dbReference>
<evidence type="ECO:0008006" key="3">
    <source>
        <dbReference type="Google" id="ProtNLM"/>
    </source>
</evidence>
<dbReference type="RefSeq" id="WP_083573415.1">
    <property type="nucleotide sequence ID" value="NZ_FQVM01000001.1"/>
</dbReference>
<accession>A0A1M4STZ3</accession>
<organism evidence="1 2">
    <name type="scientific">Clostridium fallax</name>
    <dbReference type="NCBI Taxonomy" id="1533"/>
    <lineage>
        <taxon>Bacteria</taxon>
        <taxon>Bacillati</taxon>
        <taxon>Bacillota</taxon>
        <taxon>Clostridia</taxon>
        <taxon>Eubacteriales</taxon>
        <taxon>Clostridiaceae</taxon>
        <taxon>Clostridium</taxon>
    </lineage>
</organism>
<keyword evidence="2" id="KW-1185">Reference proteome</keyword>
<dbReference type="AlphaFoldDB" id="A0A1M4STZ3"/>
<proteinExistence type="predicted"/>
<protein>
    <recommendedName>
        <fullName evidence="3">DUF1836 domain-containing protein</fullName>
    </recommendedName>
</protein>
<dbReference type="PANTHER" id="PTHR40056">
    <property type="entry name" value="HYPOTHETICAL CYTOSOLIC PROTEIN"/>
    <property type="match status" value="1"/>
</dbReference>
<evidence type="ECO:0000313" key="1">
    <source>
        <dbReference type="EMBL" id="SHE35724.1"/>
    </source>
</evidence>
<dbReference type="InterPro" id="IPR014975">
    <property type="entry name" value="DUF1836"/>
</dbReference>
<dbReference type="PANTHER" id="PTHR40056:SF1">
    <property type="entry name" value="DUF1836 DOMAIN-CONTAINING PROTEIN"/>
    <property type="match status" value="1"/>
</dbReference>